<sequence>MKKLFFASVLVVSGLSYGQRNMDLAQERGARFGLTAGANRSGVSNAHHPSGARYGFQGGFLALLPLGKSMQYFIQPEVLYHQAGETGKDKDFKNSSGYDALYANNYISVPVYFKMYFSNKANSFFAMGGPRFNFLMNQKVSDIPSGRPWYDPDYEGSNGFNGKAAKMNFAIGLGMGYSFDREWEIVIKHDIGLTNTYKGLMNELSNKKKSEQVISLGVNYIF</sequence>
<evidence type="ECO:0000313" key="3">
    <source>
        <dbReference type="Proteomes" id="UP000190848"/>
    </source>
</evidence>
<name>A0AAU8UWK8_9FLAO</name>
<feature type="domain" description="Outer membrane protein beta-barrel" evidence="1">
    <location>
        <begin position="25"/>
        <end position="197"/>
    </location>
</feature>
<organism evidence="2 3">
    <name type="scientific">Elizabethkingia anophelis</name>
    <dbReference type="NCBI Taxonomy" id="1117645"/>
    <lineage>
        <taxon>Bacteria</taxon>
        <taxon>Pseudomonadati</taxon>
        <taxon>Bacteroidota</taxon>
        <taxon>Flavobacteriia</taxon>
        <taxon>Flavobacteriales</taxon>
        <taxon>Weeksellaceae</taxon>
        <taxon>Elizabethkingia</taxon>
    </lineage>
</organism>
<dbReference type="InterPro" id="IPR025665">
    <property type="entry name" value="Beta-barrel_OMP_2"/>
</dbReference>
<gene>
    <name evidence="2" type="ORF">BBD32_12630</name>
</gene>
<dbReference type="RefSeq" id="WP_078396306.1">
    <property type="nucleotide sequence ID" value="NZ_CP016374.1"/>
</dbReference>
<evidence type="ECO:0000313" key="2">
    <source>
        <dbReference type="EMBL" id="AQX02243.1"/>
    </source>
</evidence>
<protein>
    <recommendedName>
        <fullName evidence="1">Outer membrane protein beta-barrel domain-containing protein</fullName>
    </recommendedName>
</protein>
<dbReference type="Pfam" id="PF13568">
    <property type="entry name" value="OMP_b-brl_2"/>
    <property type="match status" value="1"/>
</dbReference>
<evidence type="ECO:0000259" key="1">
    <source>
        <dbReference type="Pfam" id="PF13568"/>
    </source>
</evidence>
<proteinExistence type="predicted"/>
<accession>A0AAU8UWK8</accession>
<dbReference type="Proteomes" id="UP000190848">
    <property type="component" value="Chromosome"/>
</dbReference>
<dbReference type="AlphaFoldDB" id="A0AAU8UWK8"/>
<dbReference type="EMBL" id="CP016374">
    <property type="protein sequence ID" value="AQX02243.1"/>
    <property type="molecule type" value="Genomic_DNA"/>
</dbReference>
<reference evidence="2 3" key="1">
    <citation type="submission" date="2016-07" db="EMBL/GenBank/DDBJ databases">
        <title>Revisiting the taxonomy of the Elizabethkingia Genus using Whole-Genome Sequencing, Optical Mapping, and MALDI-TOF, along with proposal of three novel Elizabethkingia species: Elizabethkingia bruuniana sp. nov., Elizabethkingia ursingii sp. nov., and Elizabethkingia occulta sp. nov.</title>
        <authorList>
            <person name="Nicholson A.C."/>
        </authorList>
    </citation>
    <scope>NUCLEOTIDE SEQUENCE [LARGE SCALE GENOMIC DNA]</scope>
    <source>
        <strain evidence="2 3">F3201</strain>
    </source>
</reference>